<name>A0ABY7BNZ1_9FIRM</name>
<keyword evidence="2" id="KW-1185">Reference proteome</keyword>
<dbReference type="InterPro" id="IPR009609">
    <property type="entry name" value="Phosphonate_metab_PhnG"/>
</dbReference>
<evidence type="ECO:0000313" key="1">
    <source>
        <dbReference type="EMBL" id="WAM33480.1"/>
    </source>
</evidence>
<reference evidence="1" key="1">
    <citation type="submission" date="2022-12" db="EMBL/GenBank/DDBJ databases">
        <authorList>
            <person name="Bing R.G."/>
            <person name="Willard D.J."/>
            <person name="Manesh M.J.H."/>
            <person name="Laemthong T."/>
            <person name="Crosby J.R."/>
            <person name="Kelly R.M."/>
        </authorList>
    </citation>
    <scope>NUCLEOTIDE SEQUENCE</scope>
    <source>
        <strain evidence="1">DSM 8990</strain>
    </source>
</reference>
<dbReference type="RefSeq" id="WP_052670854.1">
    <property type="nucleotide sequence ID" value="NZ_CP113865.1"/>
</dbReference>
<dbReference type="EMBL" id="CP113865">
    <property type="protein sequence ID" value="WAM33480.1"/>
    <property type="molecule type" value="Genomic_DNA"/>
</dbReference>
<dbReference type="Proteomes" id="UP001164909">
    <property type="component" value="Chromosome"/>
</dbReference>
<dbReference type="GO" id="GO:0016829">
    <property type="term" value="F:lyase activity"/>
    <property type="evidence" value="ECO:0007669"/>
    <property type="project" value="UniProtKB-KW"/>
</dbReference>
<evidence type="ECO:0000313" key="2">
    <source>
        <dbReference type="Proteomes" id="UP001164909"/>
    </source>
</evidence>
<proteinExistence type="predicted"/>
<organism evidence="1 2">
    <name type="scientific">Caldicellulosiruptor morganii</name>
    <dbReference type="NCBI Taxonomy" id="1387555"/>
    <lineage>
        <taxon>Bacteria</taxon>
        <taxon>Bacillati</taxon>
        <taxon>Bacillota</taxon>
        <taxon>Bacillota incertae sedis</taxon>
        <taxon>Caldicellulosiruptorales</taxon>
        <taxon>Caldicellulosiruptoraceae</taxon>
        <taxon>Caldicellulosiruptor</taxon>
    </lineage>
</organism>
<sequence length="140" mass="15962">MILDYKYQILVEGDPTIWNNLAEDIQKKYEVNVIKPPAVVLVMMRAKESVEELTFNVGDILITECVVEINSQRGWGYIIGDKPQLALSIAIIDAAINAKLPIVEKIIPLFAQQYREISKKKLEEFCLVKTSMVEFEEMEG</sequence>
<protein>
    <submittedName>
        <fullName evidence="1">Phosphonate C-P lyase system protein PhnG</fullName>
    </submittedName>
</protein>
<dbReference type="Pfam" id="PF06754">
    <property type="entry name" value="PhnG"/>
    <property type="match status" value="1"/>
</dbReference>
<accession>A0ABY7BNZ1</accession>
<gene>
    <name evidence="1" type="ORF">OTK00_001981</name>
</gene>
<keyword evidence="1" id="KW-0456">Lyase</keyword>